<keyword evidence="3" id="KW-1185">Reference proteome</keyword>
<dbReference type="EMBL" id="JAPFFK010000007">
    <property type="protein sequence ID" value="KAJ6756419.1"/>
    <property type="molecule type" value="Genomic_DNA"/>
</dbReference>
<dbReference type="PROSITE" id="PS50096">
    <property type="entry name" value="IQ"/>
    <property type="match status" value="1"/>
</dbReference>
<evidence type="ECO:0000313" key="3">
    <source>
        <dbReference type="Proteomes" id="UP001151532"/>
    </source>
</evidence>
<dbReference type="AlphaFoldDB" id="A0A9Q1A3B0"/>
<dbReference type="Proteomes" id="UP001151532">
    <property type="component" value="Chromosome 16"/>
</dbReference>
<feature type="region of interest" description="Disordered" evidence="1">
    <location>
        <begin position="48"/>
        <end position="75"/>
    </location>
</feature>
<sequence length="110" mass="12321">MLPAHAAAEAPQPAVRLTITSHHFTKGEETLAAIKIQNAFRAYLERGNGQPEESLLTKESGRQNPQIEQWPTKEAYNRERMENLKSDPISNLFTGDIISPAQVLIENKIL</sequence>
<protein>
    <submittedName>
        <fullName evidence="2">Uncharacterized protein</fullName>
    </submittedName>
</protein>
<reference evidence="2" key="2">
    <citation type="journal article" date="2023" name="Int. J. Mol. Sci.">
        <title>De Novo Assembly and Annotation of 11 Diverse Shrub Willow (Salix) Genomes Reveals Novel Gene Organization in Sex-Linked Regions.</title>
        <authorList>
            <person name="Hyden B."/>
            <person name="Feng K."/>
            <person name="Yates T.B."/>
            <person name="Jawdy S."/>
            <person name="Cereghino C."/>
            <person name="Smart L.B."/>
            <person name="Muchero W."/>
        </authorList>
    </citation>
    <scope>NUCLEOTIDE SEQUENCE</scope>
    <source>
        <tissue evidence="2">Shoot tip</tissue>
    </source>
</reference>
<evidence type="ECO:0000313" key="2">
    <source>
        <dbReference type="EMBL" id="KAJ6756419.1"/>
    </source>
</evidence>
<organism evidence="2 3">
    <name type="scientific">Salix purpurea</name>
    <name type="common">Purple osier willow</name>
    <dbReference type="NCBI Taxonomy" id="77065"/>
    <lineage>
        <taxon>Eukaryota</taxon>
        <taxon>Viridiplantae</taxon>
        <taxon>Streptophyta</taxon>
        <taxon>Embryophyta</taxon>
        <taxon>Tracheophyta</taxon>
        <taxon>Spermatophyta</taxon>
        <taxon>Magnoliopsida</taxon>
        <taxon>eudicotyledons</taxon>
        <taxon>Gunneridae</taxon>
        <taxon>Pentapetalae</taxon>
        <taxon>rosids</taxon>
        <taxon>fabids</taxon>
        <taxon>Malpighiales</taxon>
        <taxon>Salicaceae</taxon>
        <taxon>Saliceae</taxon>
        <taxon>Salix</taxon>
    </lineage>
</organism>
<gene>
    <name evidence="2" type="ORF">OIU79_028755</name>
</gene>
<accession>A0A9Q1A3B0</accession>
<evidence type="ECO:0000256" key="1">
    <source>
        <dbReference type="SAM" id="MobiDB-lite"/>
    </source>
</evidence>
<name>A0A9Q1A3B0_SALPP</name>
<comment type="caution">
    <text evidence="2">The sequence shown here is derived from an EMBL/GenBank/DDBJ whole genome shotgun (WGS) entry which is preliminary data.</text>
</comment>
<proteinExistence type="predicted"/>
<reference evidence="2" key="1">
    <citation type="submission" date="2022-11" db="EMBL/GenBank/DDBJ databases">
        <authorList>
            <person name="Hyden B.L."/>
            <person name="Feng K."/>
            <person name="Yates T."/>
            <person name="Jawdy S."/>
            <person name="Smart L.B."/>
            <person name="Muchero W."/>
        </authorList>
    </citation>
    <scope>NUCLEOTIDE SEQUENCE</scope>
    <source>
        <tissue evidence="2">Shoot tip</tissue>
    </source>
</reference>